<gene>
    <name evidence="5" type="ORF">A2V58_09415</name>
</gene>
<evidence type="ECO:0000259" key="2">
    <source>
        <dbReference type="PROSITE" id="PS50883"/>
    </source>
</evidence>
<dbReference type="SMART" id="SM00304">
    <property type="entry name" value="HAMP"/>
    <property type="match status" value="1"/>
</dbReference>
<name>A0A1F6UJD1_9PROT</name>
<reference evidence="5 6" key="1">
    <citation type="journal article" date="2016" name="Nat. Commun.">
        <title>Thousands of microbial genomes shed light on interconnected biogeochemical processes in an aquifer system.</title>
        <authorList>
            <person name="Anantharaman K."/>
            <person name="Brown C.T."/>
            <person name="Hug L.A."/>
            <person name="Sharon I."/>
            <person name="Castelle C.J."/>
            <person name="Probst A.J."/>
            <person name="Thomas B.C."/>
            <person name="Singh A."/>
            <person name="Wilkins M.J."/>
            <person name="Karaoz U."/>
            <person name="Brodie E.L."/>
            <person name="Williams K.H."/>
            <person name="Hubbard S.S."/>
            <person name="Banfield J.F."/>
        </authorList>
    </citation>
    <scope>NUCLEOTIDE SEQUENCE [LARGE SCALE GENOMIC DNA]</scope>
</reference>
<dbReference type="PANTHER" id="PTHR44757:SF4">
    <property type="entry name" value="DIGUANYLATE CYCLASE DGCE-RELATED"/>
    <property type="match status" value="1"/>
</dbReference>
<feature type="transmembrane region" description="Helical" evidence="1">
    <location>
        <begin position="188"/>
        <end position="210"/>
    </location>
</feature>
<dbReference type="InterPro" id="IPR052155">
    <property type="entry name" value="Biofilm_reg_signaling"/>
</dbReference>
<evidence type="ECO:0000259" key="3">
    <source>
        <dbReference type="PROSITE" id="PS50885"/>
    </source>
</evidence>
<dbReference type="SMART" id="SM00052">
    <property type="entry name" value="EAL"/>
    <property type="match status" value="1"/>
</dbReference>
<dbReference type="Gene3D" id="3.20.20.450">
    <property type="entry name" value="EAL domain"/>
    <property type="match status" value="1"/>
</dbReference>
<dbReference type="EMBL" id="MFSV01000133">
    <property type="protein sequence ID" value="OGI57489.1"/>
    <property type="molecule type" value="Genomic_DNA"/>
</dbReference>
<dbReference type="InterPro" id="IPR000160">
    <property type="entry name" value="GGDEF_dom"/>
</dbReference>
<feature type="domain" description="EAL" evidence="2">
    <location>
        <begin position="448"/>
        <end position="701"/>
    </location>
</feature>
<evidence type="ECO:0008006" key="7">
    <source>
        <dbReference type="Google" id="ProtNLM"/>
    </source>
</evidence>
<dbReference type="Gene3D" id="3.30.70.270">
    <property type="match status" value="1"/>
</dbReference>
<dbReference type="Proteomes" id="UP000177950">
    <property type="component" value="Unassembled WGS sequence"/>
</dbReference>
<dbReference type="NCBIfam" id="TIGR00254">
    <property type="entry name" value="GGDEF"/>
    <property type="match status" value="1"/>
</dbReference>
<dbReference type="GO" id="GO:0007165">
    <property type="term" value="P:signal transduction"/>
    <property type="evidence" value="ECO:0007669"/>
    <property type="project" value="InterPro"/>
</dbReference>
<dbReference type="Gene3D" id="6.10.340.10">
    <property type="match status" value="1"/>
</dbReference>
<dbReference type="AlphaFoldDB" id="A0A1F6UJD1"/>
<dbReference type="CDD" id="cd01948">
    <property type="entry name" value="EAL"/>
    <property type="match status" value="1"/>
</dbReference>
<dbReference type="GO" id="GO:0016020">
    <property type="term" value="C:membrane"/>
    <property type="evidence" value="ECO:0007669"/>
    <property type="project" value="InterPro"/>
</dbReference>
<dbReference type="SUPFAM" id="SSF141868">
    <property type="entry name" value="EAL domain-like"/>
    <property type="match status" value="1"/>
</dbReference>
<dbReference type="Pfam" id="PF00990">
    <property type="entry name" value="GGDEF"/>
    <property type="match status" value="1"/>
</dbReference>
<protein>
    <recommendedName>
        <fullName evidence="7">Diguanylate cyclase</fullName>
    </recommendedName>
</protein>
<evidence type="ECO:0000256" key="1">
    <source>
        <dbReference type="SAM" id="Phobius"/>
    </source>
</evidence>
<dbReference type="PANTHER" id="PTHR44757">
    <property type="entry name" value="DIGUANYLATE CYCLASE DGCP"/>
    <property type="match status" value="1"/>
</dbReference>
<dbReference type="GO" id="GO:0003824">
    <property type="term" value="F:catalytic activity"/>
    <property type="evidence" value="ECO:0007669"/>
    <property type="project" value="UniProtKB-ARBA"/>
</dbReference>
<dbReference type="SMART" id="SM00267">
    <property type="entry name" value="GGDEF"/>
    <property type="match status" value="1"/>
</dbReference>
<evidence type="ECO:0000259" key="4">
    <source>
        <dbReference type="PROSITE" id="PS50887"/>
    </source>
</evidence>
<dbReference type="InterPro" id="IPR001633">
    <property type="entry name" value="EAL_dom"/>
</dbReference>
<dbReference type="InterPro" id="IPR003660">
    <property type="entry name" value="HAMP_dom"/>
</dbReference>
<dbReference type="PROSITE" id="PS50883">
    <property type="entry name" value="EAL"/>
    <property type="match status" value="1"/>
</dbReference>
<keyword evidence="1" id="KW-1133">Transmembrane helix</keyword>
<dbReference type="SUPFAM" id="SSF55073">
    <property type="entry name" value="Nucleotide cyclase"/>
    <property type="match status" value="1"/>
</dbReference>
<keyword evidence="1" id="KW-0812">Transmembrane</keyword>
<dbReference type="CDD" id="cd01949">
    <property type="entry name" value="GGDEF"/>
    <property type="match status" value="1"/>
</dbReference>
<dbReference type="InterPro" id="IPR029787">
    <property type="entry name" value="Nucleotide_cyclase"/>
</dbReference>
<accession>A0A1F6UJD1</accession>
<comment type="caution">
    <text evidence="5">The sequence shown here is derived from an EMBL/GenBank/DDBJ whole genome shotgun (WGS) entry which is preliminary data.</text>
</comment>
<organism evidence="5 6">
    <name type="scientific">Candidatus Muproteobacteria bacterium RBG_19FT_COMBO_61_10</name>
    <dbReference type="NCBI Taxonomy" id="1817761"/>
    <lineage>
        <taxon>Bacteria</taxon>
        <taxon>Pseudomonadati</taxon>
        <taxon>Pseudomonadota</taxon>
        <taxon>Candidatus Muproteobacteria</taxon>
    </lineage>
</organism>
<feature type="transmembrane region" description="Helical" evidence="1">
    <location>
        <begin position="12"/>
        <end position="35"/>
    </location>
</feature>
<dbReference type="FunFam" id="3.30.70.270:FF:000001">
    <property type="entry name" value="Diguanylate cyclase domain protein"/>
    <property type="match status" value="1"/>
</dbReference>
<feature type="domain" description="HAMP" evidence="3">
    <location>
        <begin position="216"/>
        <end position="268"/>
    </location>
</feature>
<sequence>MKGRSHRSIVSRVLLMHVLWVFGVYLLIAAGLWWVSTSLIENNLQKQAVQWVAELDTLGTPLYVSKNSTQGSQFEARLQNFPEVAYVRYYNAQGTVLGEYTANKERDVPVVTPEQLEQLASLAGTDRPYLFDDTAADNAYVRLLYPVTIKFMRPDNMFNLDLHDRQQEKIKIIGHIDLGMDLGHYREYLLKLLVIGSVVIGLMILLSLIFGRYMIKKALAPLTDLQEPLARLARGDIDVLVESSGDEEIIAISNALNATISALKQRDRALREMADHDSLTGLVNRACFIQQLDDELLRIAHGNRSSAILFIDLDQFKYVNDTLGHAAGDRLLIQVTALLKARMREQDVISRFGGDEFTILARNVTKASALGIAKTINELMRNFHFLENGQSFNIYCSIGISMIDSDDFHAGDLIAQADIACHQAKRRGRNRLHMHEHADQDRQRMEVDVSWSQLINKALREDSFVLYYQPIIDLSGAGAEFYEVLLRMPGANGELELPSAFLPAAARFGLMLDIDRWVIAHAIEALARLRAAGRDITLSVNLSAQSFEENSVLRHIEDSLRQHNLPAQALILEITEQMAIRHLDRTREFIQSLLDVGCRFALDDFGAGFSSFSNLKNLPVDYIKISQPFIENLATDSVDQAMVKSIIQIARSLGRLTVAEYVQDARTIELLREFGVDYAQGNYIDKAADHPRMEIFQRHASEGRRRAAQG</sequence>
<keyword evidence="1" id="KW-0472">Membrane</keyword>
<dbReference type="PROSITE" id="PS50887">
    <property type="entry name" value="GGDEF"/>
    <property type="match status" value="1"/>
</dbReference>
<evidence type="ECO:0000313" key="5">
    <source>
        <dbReference type="EMBL" id="OGI57489.1"/>
    </source>
</evidence>
<dbReference type="Pfam" id="PF00563">
    <property type="entry name" value="EAL"/>
    <property type="match status" value="1"/>
</dbReference>
<dbReference type="PROSITE" id="PS50885">
    <property type="entry name" value="HAMP"/>
    <property type="match status" value="1"/>
</dbReference>
<feature type="domain" description="GGDEF" evidence="4">
    <location>
        <begin position="304"/>
        <end position="437"/>
    </location>
</feature>
<dbReference type="InterPro" id="IPR035919">
    <property type="entry name" value="EAL_sf"/>
</dbReference>
<evidence type="ECO:0000313" key="6">
    <source>
        <dbReference type="Proteomes" id="UP000177950"/>
    </source>
</evidence>
<dbReference type="InterPro" id="IPR043128">
    <property type="entry name" value="Rev_trsase/Diguanyl_cyclase"/>
</dbReference>
<proteinExistence type="predicted"/>